<proteinExistence type="predicted"/>
<dbReference type="AlphaFoldDB" id="A0AA90NSU4"/>
<gene>
    <name evidence="1" type="ORF">Q8G35_12980</name>
</gene>
<accession>A0AA90NSU4</accession>
<evidence type="ECO:0000313" key="2">
    <source>
        <dbReference type="Proteomes" id="UP001178277"/>
    </source>
</evidence>
<name>A0AA90NSU4_9BACI</name>
<comment type="caution">
    <text evidence="1">The sequence shown here is derived from an EMBL/GenBank/DDBJ whole genome shotgun (WGS) entry which is preliminary data.</text>
</comment>
<dbReference type="Proteomes" id="UP001178277">
    <property type="component" value="Unassembled WGS sequence"/>
</dbReference>
<sequence>MIFLTILQPGNFRGKVFFMSIGIRNSNRKGDNDHPNYSRKVITIDIITDFIGIKCKIQEGALRCHS</sequence>
<protein>
    <submittedName>
        <fullName evidence="1">Uncharacterized protein</fullName>
    </submittedName>
</protein>
<dbReference type="EMBL" id="JAUUTP010000012">
    <property type="protein sequence ID" value="MDP1419320.1"/>
    <property type="molecule type" value="Genomic_DNA"/>
</dbReference>
<organism evidence="1 2">
    <name type="scientific">Peribacillus simplex</name>
    <dbReference type="NCBI Taxonomy" id="1478"/>
    <lineage>
        <taxon>Bacteria</taxon>
        <taxon>Bacillati</taxon>
        <taxon>Bacillota</taxon>
        <taxon>Bacilli</taxon>
        <taxon>Bacillales</taxon>
        <taxon>Bacillaceae</taxon>
        <taxon>Peribacillus</taxon>
    </lineage>
</organism>
<evidence type="ECO:0000313" key="1">
    <source>
        <dbReference type="EMBL" id="MDP1419320.1"/>
    </source>
</evidence>
<dbReference type="RefSeq" id="WP_305160602.1">
    <property type="nucleotide sequence ID" value="NZ_JAUUTP010000012.1"/>
</dbReference>
<reference evidence="1" key="1">
    <citation type="submission" date="2023-07" db="EMBL/GenBank/DDBJ databases">
        <title>Murine gut Bacillus species.</title>
        <authorList>
            <person name="Gutman E."/>
            <person name="Hashuel R."/>
            <person name="Litvak Y."/>
        </authorList>
    </citation>
    <scope>NUCLEOTIDE SEQUENCE</scope>
    <source>
        <strain evidence="1">RU283</strain>
    </source>
</reference>